<accession>A0A1G8D3I8</accession>
<feature type="domain" description="SAV-6107-like HEPN" evidence="2">
    <location>
        <begin position="51"/>
        <end position="146"/>
    </location>
</feature>
<evidence type="ECO:0000313" key="4">
    <source>
        <dbReference type="Proteomes" id="UP000183263"/>
    </source>
</evidence>
<evidence type="ECO:0000313" key="3">
    <source>
        <dbReference type="EMBL" id="SDH52074.1"/>
    </source>
</evidence>
<name>A0A1G8D3I8_9NOCA</name>
<evidence type="ECO:0000259" key="2">
    <source>
        <dbReference type="Pfam" id="PF18726"/>
    </source>
</evidence>
<dbReference type="Pfam" id="PF18726">
    <property type="entry name" value="HEPN_SAV_6107"/>
    <property type="match status" value="1"/>
</dbReference>
<keyword evidence="4" id="KW-1185">Reference proteome</keyword>
<reference evidence="3 4" key="1">
    <citation type="submission" date="2016-10" db="EMBL/GenBank/DDBJ databases">
        <authorList>
            <person name="de Groot N.N."/>
        </authorList>
    </citation>
    <scope>NUCLEOTIDE SEQUENCE [LARGE SCALE GENOMIC DNA]</scope>
    <source>
        <strain evidence="3 4">DSM 44892</strain>
    </source>
</reference>
<feature type="region of interest" description="Disordered" evidence="1">
    <location>
        <begin position="1"/>
        <end position="29"/>
    </location>
</feature>
<evidence type="ECO:0000256" key="1">
    <source>
        <dbReference type="SAM" id="MobiDB-lite"/>
    </source>
</evidence>
<dbReference type="AlphaFoldDB" id="A0A1G8D3I8"/>
<dbReference type="EMBL" id="FNDN01000002">
    <property type="protein sequence ID" value="SDH52074.1"/>
    <property type="molecule type" value="Genomic_DNA"/>
</dbReference>
<dbReference type="InterPro" id="IPR040891">
    <property type="entry name" value="HEPN_SAV_6107"/>
</dbReference>
<organism evidence="3 4">
    <name type="scientific">Rhodococcus triatomae</name>
    <dbReference type="NCBI Taxonomy" id="300028"/>
    <lineage>
        <taxon>Bacteria</taxon>
        <taxon>Bacillati</taxon>
        <taxon>Actinomycetota</taxon>
        <taxon>Actinomycetes</taxon>
        <taxon>Mycobacteriales</taxon>
        <taxon>Nocardiaceae</taxon>
        <taxon>Rhodococcus</taxon>
    </lineage>
</organism>
<gene>
    <name evidence="3" type="ORF">SAMN05444695_102185</name>
</gene>
<proteinExistence type="predicted"/>
<dbReference type="Proteomes" id="UP000183263">
    <property type="component" value="Unassembled WGS sequence"/>
</dbReference>
<feature type="compositionally biased region" description="Low complexity" evidence="1">
    <location>
        <begin position="1"/>
        <end position="20"/>
    </location>
</feature>
<protein>
    <recommendedName>
        <fullName evidence="2">SAV-6107-like HEPN domain-containing protein</fullName>
    </recommendedName>
</protein>
<sequence length="160" mass="16665">MVTDRTTPTRATSTRATPTRGVAPGANAPTPRAARELLARADLLLSESIGAHSPQDQFLGAYLAALRGAGAVLAAVEGPGGMRGSRTRNAWLRLAGAAPEFTAWADHFAGYSATRSAVEAGGARSLSGEEADRFFVDVGRFLHEVESFLVGSAQPDLRAS</sequence>